<proteinExistence type="predicted"/>
<dbReference type="Proteomes" id="UP000268162">
    <property type="component" value="Unassembled WGS sequence"/>
</dbReference>
<name>A0A4P9ZUT3_9FUNG</name>
<keyword evidence="2" id="KW-1185">Reference proteome</keyword>
<evidence type="ECO:0000313" key="2">
    <source>
        <dbReference type="Proteomes" id="UP000268162"/>
    </source>
</evidence>
<protein>
    <submittedName>
        <fullName evidence="1">Uncharacterized protein</fullName>
    </submittedName>
</protein>
<accession>A0A4P9ZUT3</accession>
<dbReference type="EMBL" id="ML002667">
    <property type="protein sequence ID" value="RKP36360.1"/>
    <property type="molecule type" value="Genomic_DNA"/>
</dbReference>
<sequence length="185" mass="21104">MEFANRPTRSASLLTRAKSVVSRQAKTSQILLRRAGTMRNPVTSQANERYSRADDDTSSFTAAVPFNQALSNKASQAALDWVEVQETYLRKQPFWSTKEGLRKGRLLEHRDHDAELRGNVLVRLVRLCEPPTTVAVVVHSPDPQLIPGNTQPYQLGRATRTEVWLELKPHDEFHRDIMRAIAQRY</sequence>
<evidence type="ECO:0000313" key="1">
    <source>
        <dbReference type="EMBL" id="RKP36360.1"/>
    </source>
</evidence>
<reference evidence="2" key="1">
    <citation type="journal article" date="2018" name="Nat. Microbiol.">
        <title>Leveraging single-cell genomics to expand the fungal tree of life.</title>
        <authorList>
            <person name="Ahrendt S.R."/>
            <person name="Quandt C.A."/>
            <person name="Ciobanu D."/>
            <person name="Clum A."/>
            <person name="Salamov A."/>
            <person name="Andreopoulos B."/>
            <person name="Cheng J.F."/>
            <person name="Woyke T."/>
            <person name="Pelin A."/>
            <person name="Henrissat B."/>
            <person name="Reynolds N.K."/>
            <person name="Benny G.L."/>
            <person name="Smith M.E."/>
            <person name="James T.Y."/>
            <person name="Grigoriev I.V."/>
        </authorList>
    </citation>
    <scope>NUCLEOTIDE SEQUENCE [LARGE SCALE GENOMIC DNA]</scope>
    <source>
        <strain evidence="2">RSA 468</strain>
    </source>
</reference>
<organism evidence="1 2">
    <name type="scientific">Dimargaris cristalligena</name>
    <dbReference type="NCBI Taxonomy" id="215637"/>
    <lineage>
        <taxon>Eukaryota</taxon>
        <taxon>Fungi</taxon>
        <taxon>Fungi incertae sedis</taxon>
        <taxon>Zoopagomycota</taxon>
        <taxon>Kickxellomycotina</taxon>
        <taxon>Dimargaritomycetes</taxon>
        <taxon>Dimargaritales</taxon>
        <taxon>Dimargaritaceae</taxon>
        <taxon>Dimargaris</taxon>
    </lineage>
</organism>
<gene>
    <name evidence="1" type="ORF">BJ085DRAFT_29924</name>
</gene>
<dbReference type="AlphaFoldDB" id="A0A4P9ZUT3"/>